<dbReference type="Gene3D" id="2.40.160.20">
    <property type="match status" value="1"/>
</dbReference>
<gene>
    <name evidence="2" type="ORF">SAMN05444405_11131</name>
</gene>
<dbReference type="SUPFAM" id="SSF56925">
    <property type="entry name" value="OMPA-like"/>
    <property type="match status" value="1"/>
</dbReference>
<organism evidence="2 3">
    <name type="scientific">Bacteroides luti</name>
    <dbReference type="NCBI Taxonomy" id="1297750"/>
    <lineage>
        <taxon>Bacteria</taxon>
        <taxon>Pseudomonadati</taxon>
        <taxon>Bacteroidota</taxon>
        <taxon>Bacteroidia</taxon>
        <taxon>Bacteroidales</taxon>
        <taxon>Bacteroidaceae</taxon>
        <taxon>Bacteroides</taxon>
    </lineage>
</organism>
<dbReference type="Pfam" id="PF19573">
    <property type="entry name" value="DUF6089"/>
    <property type="match status" value="1"/>
</dbReference>
<dbReference type="Proteomes" id="UP000184509">
    <property type="component" value="Unassembled WGS sequence"/>
</dbReference>
<dbReference type="STRING" id="1297750.SAMN05444405_11131"/>
<evidence type="ECO:0000259" key="1">
    <source>
        <dbReference type="Pfam" id="PF19573"/>
    </source>
</evidence>
<reference evidence="3" key="1">
    <citation type="submission" date="2016-11" db="EMBL/GenBank/DDBJ databases">
        <authorList>
            <person name="Varghese N."/>
            <person name="Submissions S."/>
        </authorList>
    </citation>
    <scope>NUCLEOTIDE SEQUENCE [LARGE SCALE GENOMIC DNA]</scope>
    <source>
        <strain evidence="3">DSM 26991</strain>
    </source>
</reference>
<dbReference type="EMBL" id="FQTV01000011">
    <property type="protein sequence ID" value="SHF60931.1"/>
    <property type="molecule type" value="Genomic_DNA"/>
</dbReference>
<sequence length="232" mass="26074">MKFINKTLIFILLALFTPIFIHAQENEYRMEAGGLLGGSFYMGDANNSAPFKDLQFAGGVMARYVLNPHMAIKTNLTIGKISGNTENFENKYPEGKQVSFSRNIYDLGTQFEYNFRGYGIGHEYKGYKRFTPYLLGGVGLTFAPATAKDVFTVNFPIGIGIKYKFAKRLNIGCEMTMRFSLSDNLDVTNADGLILNDPYGIKGKGFKNKDSYSFTTVFITYDLFPKCKKCNN</sequence>
<evidence type="ECO:0000313" key="2">
    <source>
        <dbReference type="EMBL" id="SHF60931.1"/>
    </source>
</evidence>
<dbReference type="InterPro" id="IPR011250">
    <property type="entry name" value="OMP/PagP_B-barrel"/>
</dbReference>
<feature type="domain" description="DUF6089" evidence="1">
    <location>
        <begin position="8"/>
        <end position="226"/>
    </location>
</feature>
<dbReference type="RefSeq" id="WP_073402214.1">
    <property type="nucleotide sequence ID" value="NZ_FQTV01000011.1"/>
</dbReference>
<dbReference type="InterPro" id="IPR045743">
    <property type="entry name" value="DUF6089"/>
</dbReference>
<name>A0A1M5D1R8_9BACE</name>
<evidence type="ECO:0000313" key="3">
    <source>
        <dbReference type="Proteomes" id="UP000184509"/>
    </source>
</evidence>
<protein>
    <recommendedName>
        <fullName evidence="1">DUF6089 domain-containing protein</fullName>
    </recommendedName>
</protein>
<dbReference type="AlphaFoldDB" id="A0A1M5D1R8"/>
<accession>A0A1M5D1R8</accession>
<proteinExistence type="predicted"/>
<dbReference type="OrthoDB" id="654178at2"/>
<keyword evidence="3" id="KW-1185">Reference proteome</keyword>